<feature type="compositionally biased region" description="Polar residues" evidence="1">
    <location>
        <begin position="138"/>
        <end position="175"/>
    </location>
</feature>
<evidence type="ECO:0000313" key="3">
    <source>
        <dbReference type="Proteomes" id="UP000196239"/>
    </source>
</evidence>
<gene>
    <name evidence="2" type="ORF">NDEV_1687</name>
</gene>
<protein>
    <submittedName>
        <fullName evidence="2">Uncharacterized protein</fullName>
    </submittedName>
</protein>
<dbReference type="EMBL" id="LN890280">
    <property type="protein sequence ID" value="CUR52449.1"/>
    <property type="molecule type" value="Genomic_DNA"/>
</dbReference>
<name>A0A128A518_9ARCH</name>
<dbReference type="KEGG" id="ndv:NDEV_1687"/>
<evidence type="ECO:0000256" key="1">
    <source>
        <dbReference type="SAM" id="MobiDB-lite"/>
    </source>
</evidence>
<proteinExistence type="predicted"/>
<sequence>MSNVLLKSVIIIALLVGSIFTTYSGHSAYAAPGFVTVTATNTSGTTVISVSNSANNTANIVSFILQINNGGTFKSFKIQNGWAGMKTSQTTLAFSAIVPLAPGKTTSFEITTDQQAPTLTWKTSDANNIDRESGDIGVQQSTTNPNNGSTQTTNNDNNGGKSQGSTQTTQAPRGVLDTSTFRIIPSTPSPGSHIRVVGLSFSALASLDLYVGNDKIDTFSSNDKGNFVTTVVLPESEQSGSVNFVLKDQQGNEKSFSTNIKPQGNNHVNTQQNIPLTLDVDPIYHRGDTKTISGMASPENTITITLLDSKGNPITTSTVQADKDGKYSMSDVVPIDRDFGKYTVTASDGKTQVTKQYSIVTTHNVSVAPSATRYEPGQTVSINGTSISNQIVHFVIMDPTNHQVYAKDANVTSNGTVSMSYKLEDSSMKGTYAADITQGNDLVVVFFGVGEDPSPPITATLDKLSYQNTDKPVVSVTGPSASTINLIIVDPSDKQKFADIINLGSDGQASYSFNLTSYTPGIYSAVVSHAEEKVEKSFAVGLSTSTGKISLNTVKDSYLPGDNIIIIGTANANSLLQISLTDPNGQVVKSVQTFSDKTGHFSSFDFTIPSIAVPGTWKLDGTSGVNHSSVPLIVKSSKQAITVHLDRASGVYTRGDIVQVSGTDAGITASVKITINSNSTIIDTLPTSATNRGDFDTAWQVPRNVNPGQYTIQASSITGKAVISITIQ</sequence>
<keyword evidence="3" id="KW-1185">Reference proteome</keyword>
<reference evidence="3" key="1">
    <citation type="submission" date="2015-10" db="EMBL/GenBank/DDBJ databases">
        <authorList>
            <person name="Lehtovirta-Morley L.E."/>
            <person name="Vieille C."/>
        </authorList>
    </citation>
    <scope>NUCLEOTIDE SEQUENCE [LARGE SCALE GENOMIC DNA]</scope>
</reference>
<dbReference type="Gene3D" id="2.60.40.1930">
    <property type="match status" value="1"/>
</dbReference>
<dbReference type="AlphaFoldDB" id="A0A128A518"/>
<dbReference type="Proteomes" id="UP000196239">
    <property type="component" value="Chromosome 1"/>
</dbReference>
<evidence type="ECO:0000313" key="2">
    <source>
        <dbReference type="EMBL" id="CUR52449.1"/>
    </source>
</evidence>
<organism evidence="2 3">
    <name type="scientific">Nitrosotalea devaniterrae</name>
    <dbReference type="NCBI Taxonomy" id="1078905"/>
    <lineage>
        <taxon>Archaea</taxon>
        <taxon>Nitrososphaerota</taxon>
        <taxon>Nitrososphaeria</taxon>
        <taxon>Nitrosotaleales</taxon>
        <taxon>Nitrosotaleaceae</taxon>
        <taxon>Nitrosotalea</taxon>
    </lineage>
</organism>
<feature type="region of interest" description="Disordered" evidence="1">
    <location>
        <begin position="119"/>
        <end position="175"/>
    </location>
</feature>
<accession>A0A128A518</accession>